<organism evidence="2 3">
    <name type="scientific">Funneliformis geosporum</name>
    <dbReference type="NCBI Taxonomy" id="1117311"/>
    <lineage>
        <taxon>Eukaryota</taxon>
        <taxon>Fungi</taxon>
        <taxon>Fungi incertae sedis</taxon>
        <taxon>Mucoromycota</taxon>
        <taxon>Glomeromycotina</taxon>
        <taxon>Glomeromycetes</taxon>
        <taxon>Glomerales</taxon>
        <taxon>Glomeraceae</taxon>
        <taxon>Funneliformis</taxon>
    </lineage>
</organism>
<sequence length="103" mass="11801">MEQLKSQLEATGNEYGNDYNDPNKGKNEEELKQRVREIENYRKQAKSEIETALNQSPAITKKEIDAIKFRVLSDITAKRSAKNGEIPKGDDKLAIFKRDAIFE</sequence>
<dbReference type="Proteomes" id="UP001153678">
    <property type="component" value="Unassembled WGS sequence"/>
</dbReference>
<keyword evidence="3" id="KW-1185">Reference proteome</keyword>
<proteinExistence type="predicted"/>
<evidence type="ECO:0000313" key="3">
    <source>
        <dbReference type="Proteomes" id="UP001153678"/>
    </source>
</evidence>
<feature type="region of interest" description="Disordered" evidence="1">
    <location>
        <begin position="1"/>
        <end position="30"/>
    </location>
</feature>
<reference evidence="2" key="1">
    <citation type="submission" date="2022-08" db="EMBL/GenBank/DDBJ databases">
        <authorList>
            <person name="Kallberg Y."/>
            <person name="Tangrot J."/>
            <person name="Rosling A."/>
        </authorList>
    </citation>
    <scope>NUCLEOTIDE SEQUENCE</scope>
    <source>
        <strain evidence="2">Wild A</strain>
    </source>
</reference>
<dbReference type="OrthoDB" id="10564267at2759"/>
<feature type="non-terminal residue" evidence="2">
    <location>
        <position position="1"/>
    </location>
</feature>
<evidence type="ECO:0000256" key="1">
    <source>
        <dbReference type="SAM" id="MobiDB-lite"/>
    </source>
</evidence>
<evidence type="ECO:0000313" key="2">
    <source>
        <dbReference type="EMBL" id="CAI2198107.1"/>
    </source>
</evidence>
<dbReference type="EMBL" id="CAMKVN010017849">
    <property type="protein sequence ID" value="CAI2198107.1"/>
    <property type="molecule type" value="Genomic_DNA"/>
</dbReference>
<feature type="compositionally biased region" description="Basic and acidic residues" evidence="1">
    <location>
        <begin position="21"/>
        <end position="30"/>
    </location>
</feature>
<gene>
    <name evidence="2" type="ORF">FWILDA_LOCUS18408</name>
</gene>
<dbReference type="AlphaFoldDB" id="A0A9W4WZP6"/>
<accession>A0A9W4WZP6</accession>
<protein>
    <submittedName>
        <fullName evidence="2">17055_t:CDS:1</fullName>
    </submittedName>
</protein>
<comment type="caution">
    <text evidence="2">The sequence shown here is derived from an EMBL/GenBank/DDBJ whole genome shotgun (WGS) entry which is preliminary data.</text>
</comment>
<feature type="compositionally biased region" description="Polar residues" evidence="1">
    <location>
        <begin position="1"/>
        <end position="10"/>
    </location>
</feature>
<name>A0A9W4WZP6_9GLOM</name>